<comment type="similarity">
    <text evidence="1 5">Belongs to the 5-formyltetrahydrofolate cyclo-ligase family.</text>
</comment>
<evidence type="ECO:0000256" key="5">
    <source>
        <dbReference type="RuleBase" id="RU361279"/>
    </source>
</evidence>
<evidence type="ECO:0000313" key="6">
    <source>
        <dbReference type="EMBL" id="MBB2146228.1"/>
    </source>
</evidence>
<feature type="binding site" evidence="4">
    <location>
        <begin position="133"/>
        <end position="141"/>
    </location>
    <ligand>
        <name>ATP</name>
        <dbReference type="ChEBI" id="CHEBI:30616"/>
    </ligand>
</feature>
<dbReference type="PANTHER" id="PTHR23407">
    <property type="entry name" value="ATPASE INHIBITOR/5-FORMYLTETRAHYDROFOLATE CYCLO-LIGASE"/>
    <property type="match status" value="1"/>
</dbReference>
<comment type="caution">
    <text evidence="6">The sequence shown here is derived from an EMBL/GenBank/DDBJ whole genome shotgun (WGS) entry which is preliminary data.</text>
</comment>
<feature type="binding site" evidence="4">
    <location>
        <position position="55"/>
    </location>
    <ligand>
        <name>substrate</name>
    </ligand>
</feature>
<accession>A0A923E0M0</accession>
<gene>
    <name evidence="6" type="ORF">GM921_12075</name>
</gene>
<name>A0A923E0M0_9SPHI</name>
<evidence type="ECO:0000256" key="2">
    <source>
        <dbReference type="ARBA" id="ARBA00022741"/>
    </source>
</evidence>
<dbReference type="EMBL" id="WNXD01000002">
    <property type="protein sequence ID" value="MBB2146228.1"/>
    <property type="molecule type" value="Genomic_DNA"/>
</dbReference>
<dbReference type="InterPro" id="IPR024185">
    <property type="entry name" value="FTHF_cligase-like_sf"/>
</dbReference>
<sequence>MLKSALRKQALAQRNSLTADELHVLNEKLLTQFKKLDLSNIRILHIFLPIIHQKEPDTFLLIEWLQKNHPEIQIIVPKADFETRLMSNFIYVDKKDLINNQYQIPEPQLAKPFKGIPDMVLIPLLAFDERGYRVGYGKGFYDRFLQNISTQKIGLSFFDAVAEINDVHLNDIRLDKCITPHKIIEFNS</sequence>
<feature type="binding site" evidence="4">
    <location>
        <begin position="3"/>
        <end position="7"/>
    </location>
    <ligand>
        <name>ATP</name>
        <dbReference type="ChEBI" id="CHEBI:30616"/>
    </ligand>
</feature>
<evidence type="ECO:0000256" key="3">
    <source>
        <dbReference type="ARBA" id="ARBA00022840"/>
    </source>
</evidence>
<dbReference type="PIRSF" id="PIRSF006806">
    <property type="entry name" value="FTHF_cligase"/>
    <property type="match status" value="1"/>
</dbReference>
<evidence type="ECO:0000313" key="7">
    <source>
        <dbReference type="Proteomes" id="UP000601055"/>
    </source>
</evidence>
<evidence type="ECO:0000256" key="1">
    <source>
        <dbReference type="ARBA" id="ARBA00010638"/>
    </source>
</evidence>
<dbReference type="Pfam" id="PF01812">
    <property type="entry name" value="5-FTHF_cyc-lig"/>
    <property type="match status" value="1"/>
</dbReference>
<proteinExistence type="inferred from homology"/>
<reference evidence="6" key="1">
    <citation type="submission" date="2019-11" db="EMBL/GenBank/DDBJ databases">
        <title>Description of Pedobacter sp. LMG 31464T.</title>
        <authorList>
            <person name="Carlier A."/>
            <person name="Qi S."/>
            <person name="Vandamme P."/>
        </authorList>
    </citation>
    <scope>NUCLEOTIDE SEQUENCE</scope>
    <source>
        <strain evidence="6">LMG 31464</strain>
    </source>
</reference>
<dbReference type="GO" id="GO:0046872">
    <property type="term" value="F:metal ion binding"/>
    <property type="evidence" value="ECO:0007669"/>
    <property type="project" value="UniProtKB-KW"/>
</dbReference>
<dbReference type="EC" id="6.3.3.2" evidence="5"/>
<dbReference type="Proteomes" id="UP000601055">
    <property type="component" value="Unassembled WGS sequence"/>
</dbReference>
<keyword evidence="2 4" id="KW-0547">Nucleotide-binding</keyword>
<dbReference type="GO" id="GO:0009396">
    <property type="term" value="P:folic acid-containing compound biosynthetic process"/>
    <property type="evidence" value="ECO:0007669"/>
    <property type="project" value="TreeGrafter"/>
</dbReference>
<keyword evidence="6" id="KW-0436">Ligase</keyword>
<keyword evidence="3 4" id="KW-0067">ATP-binding</keyword>
<organism evidence="6 7">
    <name type="scientific">Pedobacter planticolens</name>
    <dbReference type="NCBI Taxonomy" id="2679964"/>
    <lineage>
        <taxon>Bacteria</taxon>
        <taxon>Pseudomonadati</taxon>
        <taxon>Bacteroidota</taxon>
        <taxon>Sphingobacteriia</taxon>
        <taxon>Sphingobacteriales</taxon>
        <taxon>Sphingobacteriaceae</taxon>
        <taxon>Pedobacter</taxon>
    </lineage>
</organism>
<dbReference type="SUPFAM" id="SSF100950">
    <property type="entry name" value="NagB/RpiA/CoA transferase-like"/>
    <property type="match status" value="1"/>
</dbReference>
<dbReference type="GO" id="GO:0030272">
    <property type="term" value="F:5-formyltetrahydrofolate cyclo-ligase activity"/>
    <property type="evidence" value="ECO:0007669"/>
    <property type="project" value="UniProtKB-EC"/>
</dbReference>
<dbReference type="Gene3D" id="3.40.50.10420">
    <property type="entry name" value="NagB/RpiA/CoA transferase-like"/>
    <property type="match status" value="1"/>
</dbReference>
<keyword evidence="5" id="KW-0460">Magnesium</keyword>
<dbReference type="NCBIfam" id="TIGR02727">
    <property type="entry name" value="MTHFS_bact"/>
    <property type="match status" value="1"/>
</dbReference>
<keyword evidence="7" id="KW-1185">Reference proteome</keyword>
<keyword evidence="5" id="KW-0479">Metal-binding</keyword>
<dbReference type="GO" id="GO:0005524">
    <property type="term" value="F:ATP binding"/>
    <property type="evidence" value="ECO:0007669"/>
    <property type="project" value="UniProtKB-KW"/>
</dbReference>
<comment type="catalytic activity">
    <reaction evidence="5">
        <text>(6S)-5-formyl-5,6,7,8-tetrahydrofolate + ATP = (6R)-5,10-methenyltetrahydrofolate + ADP + phosphate</text>
        <dbReference type="Rhea" id="RHEA:10488"/>
        <dbReference type="ChEBI" id="CHEBI:30616"/>
        <dbReference type="ChEBI" id="CHEBI:43474"/>
        <dbReference type="ChEBI" id="CHEBI:57455"/>
        <dbReference type="ChEBI" id="CHEBI:57457"/>
        <dbReference type="ChEBI" id="CHEBI:456216"/>
        <dbReference type="EC" id="6.3.3.2"/>
    </reaction>
</comment>
<dbReference type="AlphaFoldDB" id="A0A923E0M0"/>
<evidence type="ECO:0000256" key="4">
    <source>
        <dbReference type="PIRSR" id="PIRSR006806-1"/>
    </source>
</evidence>
<dbReference type="InterPro" id="IPR002698">
    <property type="entry name" value="FTHF_cligase"/>
</dbReference>
<dbReference type="InterPro" id="IPR037171">
    <property type="entry name" value="NagB/RpiA_transferase-like"/>
</dbReference>
<dbReference type="RefSeq" id="WP_182922896.1">
    <property type="nucleotide sequence ID" value="NZ_WNXD01000002.1"/>
</dbReference>
<protein>
    <recommendedName>
        <fullName evidence="5">5-formyltetrahydrofolate cyclo-ligase</fullName>
        <ecNumber evidence="5">6.3.3.2</ecNumber>
    </recommendedName>
</protein>
<dbReference type="GO" id="GO:0035999">
    <property type="term" value="P:tetrahydrofolate interconversion"/>
    <property type="evidence" value="ECO:0007669"/>
    <property type="project" value="TreeGrafter"/>
</dbReference>
<dbReference type="PANTHER" id="PTHR23407:SF1">
    <property type="entry name" value="5-FORMYLTETRAHYDROFOLATE CYCLO-LIGASE"/>
    <property type="match status" value="1"/>
</dbReference>
<feature type="binding site" evidence="4">
    <location>
        <position position="48"/>
    </location>
    <ligand>
        <name>substrate</name>
    </ligand>
</feature>
<comment type="cofactor">
    <cofactor evidence="5">
        <name>Mg(2+)</name>
        <dbReference type="ChEBI" id="CHEBI:18420"/>
    </cofactor>
</comment>